<protein>
    <submittedName>
        <fullName evidence="3">Serine/threonine protein phosphatase</fullName>
    </submittedName>
</protein>
<evidence type="ECO:0000313" key="3">
    <source>
        <dbReference type="WBParaSite" id="HPLM_0001851901-mRNA-1"/>
    </source>
</evidence>
<keyword evidence="2" id="KW-1185">Reference proteome</keyword>
<name>A0A0N4X2D5_HAEPC</name>
<reference evidence="3" key="1">
    <citation type="submission" date="2017-02" db="UniProtKB">
        <authorList>
            <consortium name="WormBaseParasite"/>
        </authorList>
    </citation>
    <scope>IDENTIFICATION</scope>
</reference>
<dbReference type="Proteomes" id="UP000268014">
    <property type="component" value="Unassembled WGS sequence"/>
</dbReference>
<reference evidence="1 2" key="2">
    <citation type="submission" date="2018-11" db="EMBL/GenBank/DDBJ databases">
        <authorList>
            <consortium name="Pathogen Informatics"/>
        </authorList>
    </citation>
    <scope>NUCLEOTIDE SEQUENCE [LARGE SCALE GENOMIC DNA]</scope>
    <source>
        <strain evidence="1 2">MHpl1</strain>
    </source>
</reference>
<accession>A0A0N4X2D5</accession>
<dbReference type="AlphaFoldDB" id="A0A0N4X2D5"/>
<sequence>MVMGEADLLQADEFPKRPRAVWTRIYPGISPPSIFVAAGTNDFL</sequence>
<dbReference type="EMBL" id="UZAF01020628">
    <property type="protein sequence ID" value="VDO71561.1"/>
    <property type="molecule type" value="Genomic_DNA"/>
</dbReference>
<organism evidence="3">
    <name type="scientific">Haemonchus placei</name>
    <name type="common">Barber's pole worm</name>
    <dbReference type="NCBI Taxonomy" id="6290"/>
    <lineage>
        <taxon>Eukaryota</taxon>
        <taxon>Metazoa</taxon>
        <taxon>Ecdysozoa</taxon>
        <taxon>Nematoda</taxon>
        <taxon>Chromadorea</taxon>
        <taxon>Rhabditida</taxon>
        <taxon>Rhabditina</taxon>
        <taxon>Rhabditomorpha</taxon>
        <taxon>Strongyloidea</taxon>
        <taxon>Trichostrongylidae</taxon>
        <taxon>Haemonchus</taxon>
    </lineage>
</organism>
<proteinExistence type="predicted"/>
<evidence type="ECO:0000313" key="1">
    <source>
        <dbReference type="EMBL" id="VDO71561.1"/>
    </source>
</evidence>
<gene>
    <name evidence="1" type="ORF">HPLM_LOCUS18511</name>
</gene>
<dbReference type="WBParaSite" id="HPLM_0001851901-mRNA-1">
    <property type="protein sequence ID" value="HPLM_0001851901-mRNA-1"/>
    <property type="gene ID" value="HPLM_0001851901"/>
</dbReference>
<evidence type="ECO:0000313" key="2">
    <source>
        <dbReference type="Proteomes" id="UP000268014"/>
    </source>
</evidence>